<dbReference type="OrthoDB" id="368507at2759"/>
<dbReference type="EMBL" id="KV425926">
    <property type="protein sequence ID" value="KZV97761.1"/>
    <property type="molecule type" value="Genomic_DNA"/>
</dbReference>
<dbReference type="AlphaFoldDB" id="A0A165LEG2"/>
<dbReference type="InterPro" id="IPR032157">
    <property type="entry name" value="PAC4"/>
</dbReference>
<sequence length="127" mass="13482">MKSESFYFATEDGSQPPFAVQLTTLNESYMIWAGVTDASAGADDGARAMSQGRLGGDWAVAMPTLAAGTPLLQTAGSDVALAMAHRLARRWKKQIFLSVDLPPSFAGVPGLALRVERELNGLLSARN</sequence>
<name>A0A165LEG2_EXIGL</name>
<evidence type="ECO:0008006" key="3">
    <source>
        <dbReference type="Google" id="ProtNLM"/>
    </source>
</evidence>
<evidence type="ECO:0000313" key="1">
    <source>
        <dbReference type="EMBL" id="KZV97761.1"/>
    </source>
</evidence>
<dbReference type="GO" id="GO:0043248">
    <property type="term" value="P:proteasome assembly"/>
    <property type="evidence" value="ECO:0007669"/>
    <property type="project" value="InterPro"/>
</dbReference>
<evidence type="ECO:0000313" key="2">
    <source>
        <dbReference type="Proteomes" id="UP000077266"/>
    </source>
</evidence>
<accession>A0A165LEG2</accession>
<organism evidence="1 2">
    <name type="scientific">Exidia glandulosa HHB12029</name>
    <dbReference type="NCBI Taxonomy" id="1314781"/>
    <lineage>
        <taxon>Eukaryota</taxon>
        <taxon>Fungi</taxon>
        <taxon>Dikarya</taxon>
        <taxon>Basidiomycota</taxon>
        <taxon>Agaricomycotina</taxon>
        <taxon>Agaricomycetes</taxon>
        <taxon>Auriculariales</taxon>
        <taxon>Exidiaceae</taxon>
        <taxon>Exidia</taxon>
    </lineage>
</organism>
<dbReference type="InParanoid" id="A0A165LEG2"/>
<gene>
    <name evidence="1" type="ORF">EXIGLDRAFT_764122</name>
</gene>
<protein>
    <recommendedName>
        <fullName evidence="3">Proteasome assembly chaperone 3</fullName>
    </recommendedName>
</protein>
<reference evidence="1 2" key="1">
    <citation type="journal article" date="2016" name="Mol. Biol. Evol.">
        <title>Comparative Genomics of Early-Diverging Mushroom-Forming Fungi Provides Insights into the Origins of Lignocellulose Decay Capabilities.</title>
        <authorList>
            <person name="Nagy L.G."/>
            <person name="Riley R."/>
            <person name="Tritt A."/>
            <person name="Adam C."/>
            <person name="Daum C."/>
            <person name="Floudas D."/>
            <person name="Sun H."/>
            <person name="Yadav J.S."/>
            <person name="Pangilinan J."/>
            <person name="Larsson K.H."/>
            <person name="Matsuura K."/>
            <person name="Barry K."/>
            <person name="Labutti K."/>
            <person name="Kuo R."/>
            <person name="Ohm R.A."/>
            <person name="Bhattacharya S.S."/>
            <person name="Shirouzu T."/>
            <person name="Yoshinaga Y."/>
            <person name="Martin F.M."/>
            <person name="Grigoriev I.V."/>
            <person name="Hibbett D.S."/>
        </authorList>
    </citation>
    <scope>NUCLEOTIDE SEQUENCE [LARGE SCALE GENOMIC DNA]</scope>
    <source>
        <strain evidence="1 2">HHB12029</strain>
    </source>
</reference>
<keyword evidence="2" id="KW-1185">Reference proteome</keyword>
<dbReference type="Pfam" id="PF16093">
    <property type="entry name" value="PAC4"/>
    <property type="match status" value="1"/>
</dbReference>
<proteinExistence type="predicted"/>
<dbReference type="Proteomes" id="UP000077266">
    <property type="component" value="Unassembled WGS sequence"/>
</dbReference>